<keyword evidence="8" id="KW-1185">Reference proteome</keyword>
<feature type="transmembrane region" description="Helical" evidence="5">
    <location>
        <begin position="218"/>
        <end position="240"/>
    </location>
</feature>
<name>A0A0P6XKA2_9CHLR</name>
<gene>
    <name evidence="7" type="ORF">AC812_09080</name>
</gene>
<dbReference type="PANTHER" id="PTHR23528">
    <property type="match status" value="1"/>
</dbReference>
<evidence type="ECO:0000256" key="4">
    <source>
        <dbReference type="ARBA" id="ARBA00023136"/>
    </source>
</evidence>
<feature type="transmembrane region" description="Helical" evidence="5">
    <location>
        <begin position="442"/>
        <end position="466"/>
    </location>
</feature>
<evidence type="ECO:0000256" key="2">
    <source>
        <dbReference type="ARBA" id="ARBA00022692"/>
    </source>
</evidence>
<feature type="transmembrane region" description="Helical" evidence="5">
    <location>
        <begin position="383"/>
        <end position="405"/>
    </location>
</feature>
<keyword evidence="3 5" id="KW-1133">Transmembrane helix</keyword>
<dbReference type="PANTHER" id="PTHR23528:SF1">
    <property type="entry name" value="MAJOR FACILITATOR SUPERFAMILY (MFS) PROFILE DOMAIN-CONTAINING PROTEIN"/>
    <property type="match status" value="1"/>
</dbReference>
<dbReference type="GO" id="GO:0005886">
    <property type="term" value="C:plasma membrane"/>
    <property type="evidence" value="ECO:0007669"/>
    <property type="project" value="UniProtKB-SubCell"/>
</dbReference>
<evidence type="ECO:0000256" key="5">
    <source>
        <dbReference type="SAM" id="Phobius"/>
    </source>
</evidence>
<evidence type="ECO:0000313" key="8">
    <source>
        <dbReference type="Proteomes" id="UP000050514"/>
    </source>
</evidence>
<comment type="subcellular location">
    <subcellularLocation>
        <location evidence="1">Cell membrane</location>
        <topology evidence="1">Multi-pass membrane protein</topology>
    </subcellularLocation>
</comment>
<dbReference type="GO" id="GO:0022857">
    <property type="term" value="F:transmembrane transporter activity"/>
    <property type="evidence" value="ECO:0007669"/>
    <property type="project" value="InterPro"/>
</dbReference>
<sequence length="478" mass="51429">MNRPLRWYDYITINIYWFALTTRSQTISPLILPLLVQQFIGEQAKGAALGNIRLWALMTAVLVQALMGMLSDRSTHPWGRRRPFILLGSLGELIVFALLGFVAGMEGMSGYTAMFAIYVFSMVSSNIAHAATQGLIPDLVPEEKRGRFSGVKALLELPVPVIFVSFVMGRLVSQGQLWTALMILMAVLVICTALAMLVPEKRLEQPPFPLDWQGFFRLTLMTVVFTLIILGMGGVVRWFLNLSLPEGIFKTVATIFAGILSMGIAVALGVLASLRIGVGKDIRYQPSFKWWVVNRLAFLVGSTNVATFLVFFLQERFPQFAGEKAAAPAATITMFVGVFILLTALPSGFLADRFGKKILVAIAGLLAAGGIGVMLLFPTLIALYAAGSLVGAGVGLFYSANWALGTEIVPREQAGRFLGLSNLAGAGAGAIGAYIAGPIADATGYTLIMALYGVLFLASVLFLPYIEEKRIGSSPVGG</sequence>
<dbReference type="Gene3D" id="1.20.1250.20">
    <property type="entry name" value="MFS general substrate transporter like domains"/>
    <property type="match status" value="2"/>
</dbReference>
<feature type="transmembrane region" description="Helical" evidence="5">
    <location>
        <begin position="52"/>
        <end position="71"/>
    </location>
</feature>
<dbReference type="AlphaFoldDB" id="A0A0P6XKA2"/>
<protein>
    <recommendedName>
        <fullName evidence="6">Major facilitator superfamily (MFS) profile domain-containing protein</fullName>
    </recommendedName>
</protein>
<feature type="transmembrane region" description="Helical" evidence="5">
    <location>
        <begin position="417"/>
        <end position="436"/>
    </location>
</feature>
<keyword evidence="2 5" id="KW-0812">Transmembrane</keyword>
<evidence type="ECO:0000256" key="3">
    <source>
        <dbReference type="ARBA" id="ARBA00022989"/>
    </source>
</evidence>
<feature type="transmembrane region" description="Helical" evidence="5">
    <location>
        <begin position="111"/>
        <end position="132"/>
    </location>
</feature>
<dbReference type="PROSITE" id="PS50850">
    <property type="entry name" value="MFS"/>
    <property type="match status" value="1"/>
</dbReference>
<keyword evidence="4 5" id="KW-0472">Membrane</keyword>
<dbReference type="OrthoDB" id="9796441at2"/>
<feature type="transmembrane region" description="Helical" evidence="5">
    <location>
        <begin position="153"/>
        <end position="172"/>
    </location>
</feature>
<accession>A0A0P6XKA2</accession>
<organism evidence="7 8">
    <name type="scientific">Bellilinea caldifistulae</name>
    <dbReference type="NCBI Taxonomy" id="360411"/>
    <lineage>
        <taxon>Bacteria</taxon>
        <taxon>Bacillati</taxon>
        <taxon>Chloroflexota</taxon>
        <taxon>Anaerolineae</taxon>
        <taxon>Anaerolineales</taxon>
        <taxon>Anaerolineaceae</taxon>
        <taxon>Bellilinea</taxon>
    </lineage>
</organism>
<feature type="transmembrane region" description="Helical" evidence="5">
    <location>
        <begin position="290"/>
        <end position="313"/>
    </location>
</feature>
<feature type="transmembrane region" description="Helical" evidence="5">
    <location>
        <begin position="83"/>
        <end position="105"/>
    </location>
</feature>
<evidence type="ECO:0000313" key="7">
    <source>
        <dbReference type="EMBL" id="KPL75420.1"/>
    </source>
</evidence>
<comment type="caution">
    <text evidence="7">The sequence shown here is derived from an EMBL/GenBank/DDBJ whole genome shotgun (WGS) entry which is preliminary data.</text>
</comment>
<dbReference type="SUPFAM" id="SSF103473">
    <property type="entry name" value="MFS general substrate transporter"/>
    <property type="match status" value="1"/>
</dbReference>
<dbReference type="Pfam" id="PF07690">
    <property type="entry name" value="MFS_1"/>
    <property type="match status" value="2"/>
</dbReference>
<feature type="transmembrane region" description="Helical" evidence="5">
    <location>
        <begin position="252"/>
        <end position="278"/>
    </location>
</feature>
<feature type="transmembrane region" description="Helical" evidence="5">
    <location>
        <begin position="358"/>
        <end position="377"/>
    </location>
</feature>
<feature type="domain" description="Major facilitator superfamily (MFS) profile" evidence="6">
    <location>
        <begin position="1"/>
        <end position="470"/>
    </location>
</feature>
<dbReference type="InterPro" id="IPR036259">
    <property type="entry name" value="MFS_trans_sf"/>
</dbReference>
<reference evidence="7 8" key="1">
    <citation type="submission" date="2015-07" db="EMBL/GenBank/DDBJ databases">
        <title>Draft genome of Bellilinea caldifistulae DSM 17877.</title>
        <authorList>
            <person name="Hemp J."/>
            <person name="Ward L.M."/>
            <person name="Pace L.A."/>
            <person name="Fischer W.W."/>
        </authorList>
    </citation>
    <scope>NUCLEOTIDE SEQUENCE [LARGE SCALE GENOMIC DNA]</scope>
    <source>
        <strain evidence="7 8">GOMI-1</strain>
    </source>
</reference>
<feature type="transmembrane region" description="Helical" evidence="5">
    <location>
        <begin position="178"/>
        <end position="198"/>
    </location>
</feature>
<feature type="transmembrane region" description="Helical" evidence="5">
    <location>
        <begin position="325"/>
        <end position="346"/>
    </location>
</feature>
<evidence type="ECO:0000256" key="1">
    <source>
        <dbReference type="ARBA" id="ARBA00004651"/>
    </source>
</evidence>
<dbReference type="InterPro" id="IPR011701">
    <property type="entry name" value="MFS"/>
</dbReference>
<dbReference type="EMBL" id="LGHJ01000014">
    <property type="protein sequence ID" value="KPL75420.1"/>
    <property type="molecule type" value="Genomic_DNA"/>
</dbReference>
<dbReference type="InterPro" id="IPR020846">
    <property type="entry name" value="MFS_dom"/>
</dbReference>
<dbReference type="Proteomes" id="UP000050514">
    <property type="component" value="Unassembled WGS sequence"/>
</dbReference>
<proteinExistence type="predicted"/>
<dbReference type="RefSeq" id="WP_061914090.1">
    <property type="nucleotide sequence ID" value="NZ_DF967971.1"/>
</dbReference>
<dbReference type="STRING" id="360411.AC812_09080"/>
<evidence type="ECO:0000259" key="6">
    <source>
        <dbReference type="PROSITE" id="PS50850"/>
    </source>
</evidence>